<dbReference type="RefSeq" id="WP_021760195.1">
    <property type="nucleotide sequence ID" value="NC_022444.1"/>
</dbReference>
<evidence type="ECO:0000313" key="2">
    <source>
        <dbReference type="EMBL" id="AGW13371.1"/>
    </source>
</evidence>
<dbReference type="STRING" id="1121448.DGI_1531"/>
<keyword evidence="3" id="KW-1185">Reference proteome</keyword>
<reference evidence="3" key="2">
    <citation type="submission" date="2013-07" db="EMBL/GenBank/DDBJ databases">
        <authorList>
            <person name="Morais-Silva F.O."/>
            <person name="Rezende A.M."/>
            <person name="Pimentel C."/>
            <person name="Resende D.M."/>
            <person name="Santos C.I."/>
            <person name="Clemente C."/>
            <person name="de Oliveira L.M."/>
            <person name="da Silva S.M."/>
            <person name="Costa D.A."/>
            <person name="Varela-Raposo A."/>
            <person name="Horacio E.C.A."/>
            <person name="Matos M."/>
            <person name="Flores O."/>
            <person name="Ruiz J.C."/>
            <person name="Rodrigues-Pousada C."/>
        </authorList>
    </citation>
    <scope>NUCLEOTIDE SEQUENCE [LARGE SCALE GENOMIC DNA]</scope>
    <source>
        <strain evidence="3">ATCC 19364 / DSM 1382 / NCIMB 9332 / VKM B-1759</strain>
    </source>
</reference>
<proteinExistence type="predicted"/>
<dbReference type="PATRIC" id="fig|1121448.10.peg.1527"/>
<accession>T2GB63</accession>
<feature type="region of interest" description="Disordered" evidence="1">
    <location>
        <begin position="1"/>
        <end position="54"/>
    </location>
</feature>
<dbReference type="Proteomes" id="UP000016587">
    <property type="component" value="Chromosome"/>
</dbReference>
<evidence type="ECO:0000313" key="3">
    <source>
        <dbReference type="Proteomes" id="UP000016587"/>
    </source>
</evidence>
<sequence>MDGISRLAGTFPSLAPDRASQRDEVQVQEQEEAPRQRPDTVTLRGKALADQTAPMDMAEARTLLERIAAEPEALLHAHDTFSPASVARLLELDAA</sequence>
<dbReference type="KEGG" id="dgg:DGI_1531"/>
<dbReference type="AlphaFoldDB" id="T2GB63"/>
<organism evidence="2 3">
    <name type="scientific">Megalodesulfovibrio gigas (strain ATCC 19364 / DSM 1382 / NCIMB 9332 / VKM B-1759)</name>
    <name type="common">Desulfovibrio gigas</name>
    <dbReference type="NCBI Taxonomy" id="1121448"/>
    <lineage>
        <taxon>Bacteria</taxon>
        <taxon>Pseudomonadati</taxon>
        <taxon>Thermodesulfobacteriota</taxon>
        <taxon>Desulfovibrionia</taxon>
        <taxon>Desulfovibrionales</taxon>
        <taxon>Desulfovibrionaceae</taxon>
        <taxon>Megalodesulfovibrio</taxon>
    </lineage>
</organism>
<name>T2GB63_MEGG1</name>
<evidence type="ECO:0000256" key="1">
    <source>
        <dbReference type="SAM" id="MobiDB-lite"/>
    </source>
</evidence>
<dbReference type="HOGENOM" id="CLU_2368263_0_0_7"/>
<dbReference type="EMBL" id="CP006585">
    <property type="protein sequence ID" value="AGW13371.1"/>
    <property type="molecule type" value="Genomic_DNA"/>
</dbReference>
<protein>
    <submittedName>
        <fullName evidence="2">Uncharacterized protein</fullName>
    </submittedName>
</protein>
<reference evidence="2 3" key="1">
    <citation type="journal article" date="2013" name="J. Bacteriol.">
        <title>Roles of HynAB and Ech, the only two hydrogenases found in the model sulfate reducer Desulfovibrio gigas.</title>
        <authorList>
            <person name="Morais-Silva F.O."/>
            <person name="Santos C.I."/>
            <person name="Rodrigues R."/>
            <person name="Pereira I.A."/>
            <person name="Rodrigues-Pousada C."/>
        </authorList>
    </citation>
    <scope>NUCLEOTIDE SEQUENCE [LARGE SCALE GENOMIC DNA]</scope>
    <source>
        <strain evidence="3">ATCC 19364 / DSM 1382 / NCIMB 9332 / VKM B-1759</strain>
    </source>
</reference>
<gene>
    <name evidence="2" type="ORF">DGI_1531</name>
</gene>